<dbReference type="InterPro" id="IPR025857">
    <property type="entry name" value="MacB_PCD"/>
</dbReference>
<dbReference type="GO" id="GO:0098797">
    <property type="term" value="C:plasma membrane protein complex"/>
    <property type="evidence" value="ECO:0007669"/>
    <property type="project" value="TreeGrafter"/>
</dbReference>
<protein>
    <submittedName>
        <fullName evidence="3">MacB-like protein</fullName>
    </submittedName>
</protein>
<proteinExistence type="predicted"/>
<sequence length="253" mass="27775">MRLAFNIAWRFLSSSKGQTALIALGIAIGISVQVFIGSLIAGLQNSLVDTTIGSSSHVTVLSDDNNKRISDYDSIINTIKETDKNITEISPAADASGFIKVDDSTYPILMRGFEINQADGIYKLKYELFEGALPANKEIILGKDFTTEIGLNVGDKVEILTPFGKTEEVSLSGIYDLKVSNLNKTWAISNMQLVQDIFEYGDEVTGIETQLEEVFEADIVADKLTSTLPSTLKFCTLFTIKYIDNISGIKKYT</sequence>
<dbReference type="EMBL" id="QNRX01000005">
    <property type="protein sequence ID" value="RBP66636.1"/>
    <property type="molecule type" value="Genomic_DNA"/>
</dbReference>
<feature type="transmembrane region" description="Helical" evidence="1">
    <location>
        <begin position="21"/>
        <end position="43"/>
    </location>
</feature>
<name>A0A366I9T1_9FIRM</name>
<evidence type="ECO:0000313" key="4">
    <source>
        <dbReference type="Proteomes" id="UP000253490"/>
    </source>
</evidence>
<dbReference type="Proteomes" id="UP000253490">
    <property type="component" value="Unassembled WGS sequence"/>
</dbReference>
<evidence type="ECO:0000313" key="3">
    <source>
        <dbReference type="EMBL" id="RBP66636.1"/>
    </source>
</evidence>
<evidence type="ECO:0000256" key="1">
    <source>
        <dbReference type="SAM" id="Phobius"/>
    </source>
</evidence>
<dbReference type="GO" id="GO:0044874">
    <property type="term" value="P:lipoprotein localization to outer membrane"/>
    <property type="evidence" value="ECO:0007669"/>
    <property type="project" value="TreeGrafter"/>
</dbReference>
<dbReference type="RefSeq" id="WP_113920071.1">
    <property type="nucleotide sequence ID" value="NZ_QNRX01000005.1"/>
</dbReference>
<dbReference type="Pfam" id="PF12704">
    <property type="entry name" value="MacB_PCD"/>
    <property type="match status" value="1"/>
</dbReference>
<keyword evidence="1" id="KW-0472">Membrane</keyword>
<dbReference type="PANTHER" id="PTHR30489">
    <property type="entry name" value="LIPOPROTEIN-RELEASING SYSTEM TRANSMEMBRANE PROTEIN LOLE"/>
    <property type="match status" value="1"/>
</dbReference>
<reference evidence="3 4" key="1">
    <citation type="submission" date="2018-06" db="EMBL/GenBank/DDBJ databases">
        <title>Genomic Encyclopedia of Type Strains, Phase IV (KMG-IV): sequencing the most valuable type-strain genomes for metagenomic binning, comparative biology and taxonomic classification.</title>
        <authorList>
            <person name="Goeker M."/>
        </authorList>
    </citation>
    <scope>NUCLEOTIDE SEQUENCE [LARGE SCALE GENOMIC DNA]</scope>
    <source>
        <strain evidence="3 4">DSM 22112</strain>
    </source>
</reference>
<keyword evidence="1" id="KW-0812">Transmembrane</keyword>
<accession>A0A366I9T1</accession>
<gene>
    <name evidence="3" type="ORF">DES36_10515</name>
</gene>
<keyword evidence="4" id="KW-1185">Reference proteome</keyword>
<evidence type="ECO:0000259" key="2">
    <source>
        <dbReference type="Pfam" id="PF12704"/>
    </source>
</evidence>
<dbReference type="InterPro" id="IPR051447">
    <property type="entry name" value="Lipoprotein-release_system"/>
</dbReference>
<dbReference type="AlphaFoldDB" id="A0A366I9T1"/>
<comment type="caution">
    <text evidence="3">The sequence shown here is derived from an EMBL/GenBank/DDBJ whole genome shotgun (WGS) entry which is preliminary data.</text>
</comment>
<dbReference type="OrthoDB" id="9770036at2"/>
<dbReference type="PANTHER" id="PTHR30489:SF0">
    <property type="entry name" value="LIPOPROTEIN-RELEASING SYSTEM TRANSMEMBRANE PROTEIN LOLE"/>
    <property type="match status" value="1"/>
</dbReference>
<feature type="domain" description="MacB-like periplasmic core" evidence="2">
    <location>
        <begin position="19"/>
        <end position="225"/>
    </location>
</feature>
<keyword evidence="1" id="KW-1133">Transmembrane helix</keyword>
<organism evidence="3 4">
    <name type="scientific">Alkalibaculum bacchi</name>
    <dbReference type="NCBI Taxonomy" id="645887"/>
    <lineage>
        <taxon>Bacteria</taxon>
        <taxon>Bacillati</taxon>
        <taxon>Bacillota</taxon>
        <taxon>Clostridia</taxon>
        <taxon>Eubacteriales</taxon>
        <taxon>Eubacteriaceae</taxon>
        <taxon>Alkalibaculum</taxon>
    </lineage>
</organism>